<dbReference type="Gene3D" id="1.10.10.60">
    <property type="entry name" value="Homeodomain-like"/>
    <property type="match status" value="1"/>
</dbReference>
<dbReference type="EMBL" id="MTEJ01000230">
    <property type="protein sequence ID" value="OQX06796.1"/>
    <property type="molecule type" value="Genomic_DNA"/>
</dbReference>
<reference evidence="6 7" key="1">
    <citation type="submission" date="2017-01" db="EMBL/GenBank/DDBJ databases">
        <title>Novel large sulfur bacteria in the metagenomes of groundwater-fed chemosynthetic microbial mats in the Lake Huron basin.</title>
        <authorList>
            <person name="Sharrar A.M."/>
            <person name="Flood B.E."/>
            <person name="Bailey J.V."/>
            <person name="Jones D.S."/>
            <person name="Biddanda B."/>
            <person name="Ruberg S.A."/>
            <person name="Marcus D.N."/>
            <person name="Dick G.J."/>
        </authorList>
    </citation>
    <scope>NUCLEOTIDE SEQUENCE [LARGE SCALE GENOMIC DNA]</scope>
    <source>
        <strain evidence="6">A8</strain>
    </source>
</reference>
<feature type="DNA-binding region" description="H-T-H motif" evidence="4">
    <location>
        <begin position="40"/>
        <end position="59"/>
    </location>
</feature>
<name>A0A1Y1QJ91_9GAMM</name>
<keyword evidence="2 4" id="KW-0238">DNA-binding</keyword>
<dbReference type="PANTHER" id="PTHR30055">
    <property type="entry name" value="HTH-TYPE TRANSCRIPTIONAL REGULATOR RUTR"/>
    <property type="match status" value="1"/>
</dbReference>
<dbReference type="SUPFAM" id="SSF46689">
    <property type="entry name" value="Homeodomain-like"/>
    <property type="match status" value="1"/>
</dbReference>
<gene>
    <name evidence="6" type="ORF">BWK73_29910</name>
</gene>
<dbReference type="GO" id="GO:0000976">
    <property type="term" value="F:transcription cis-regulatory region binding"/>
    <property type="evidence" value="ECO:0007669"/>
    <property type="project" value="TreeGrafter"/>
</dbReference>
<dbReference type="InterPro" id="IPR001647">
    <property type="entry name" value="HTH_TetR"/>
</dbReference>
<protein>
    <recommendedName>
        <fullName evidence="5">HTH tetR-type domain-containing protein</fullName>
    </recommendedName>
</protein>
<dbReference type="FunFam" id="1.10.10.60:FF:000141">
    <property type="entry name" value="TetR family transcriptional regulator"/>
    <property type="match status" value="1"/>
</dbReference>
<dbReference type="GO" id="GO:0003700">
    <property type="term" value="F:DNA-binding transcription factor activity"/>
    <property type="evidence" value="ECO:0007669"/>
    <property type="project" value="TreeGrafter"/>
</dbReference>
<dbReference type="Pfam" id="PF14246">
    <property type="entry name" value="TetR_C_7"/>
    <property type="match status" value="1"/>
</dbReference>
<evidence type="ECO:0000313" key="6">
    <source>
        <dbReference type="EMBL" id="OQX06796.1"/>
    </source>
</evidence>
<evidence type="ECO:0000259" key="5">
    <source>
        <dbReference type="PROSITE" id="PS50977"/>
    </source>
</evidence>
<dbReference type="AlphaFoldDB" id="A0A1Y1QJ91"/>
<organism evidence="6 7">
    <name type="scientific">Thiothrix lacustris</name>
    <dbReference type="NCBI Taxonomy" id="525917"/>
    <lineage>
        <taxon>Bacteria</taxon>
        <taxon>Pseudomonadati</taxon>
        <taxon>Pseudomonadota</taxon>
        <taxon>Gammaproteobacteria</taxon>
        <taxon>Thiotrichales</taxon>
        <taxon>Thiotrichaceae</taxon>
        <taxon>Thiothrix</taxon>
    </lineage>
</organism>
<accession>A0A1Y1QJ91</accession>
<dbReference type="InterPro" id="IPR009057">
    <property type="entry name" value="Homeodomain-like_sf"/>
</dbReference>
<evidence type="ECO:0000256" key="2">
    <source>
        <dbReference type="ARBA" id="ARBA00023125"/>
    </source>
</evidence>
<comment type="caution">
    <text evidence="6">The sequence shown here is derived from an EMBL/GenBank/DDBJ whole genome shotgun (WGS) entry which is preliminary data.</text>
</comment>
<dbReference type="PANTHER" id="PTHR30055:SF146">
    <property type="entry name" value="HTH-TYPE TRANSCRIPTIONAL DUAL REGULATOR CECR"/>
    <property type="match status" value="1"/>
</dbReference>
<keyword evidence="1" id="KW-0805">Transcription regulation</keyword>
<dbReference type="InterPro" id="IPR050109">
    <property type="entry name" value="HTH-type_TetR-like_transc_reg"/>
</dbReference>
<dbReference type="Proteomes" id="UP000192491">
    <property type="component" value="Unassembled WGS sequence"/>
</dbReference>
<dbReference type="PRINTS" id="PR00455">
    <property type="entry name" value="HTHTETR"/>
</dbReference>
<evidence type="ECO:0000256" key="1">
    <source>
        <dbReference type="ARBA" id="ARBA00023015"/>
    </source>
</evidence>
<dbReference type="PROSITE" id="PS50977">
    <property type="entry name" value="HTH_TETR_2"/>
    <property type="match status" value="1"/>
</dbReference>
<dbReference type="Pfam" id="PF00440">
    <property type="entry name" value="TetR_N"/>
    <property type="match status" value="1"/>
</dbReference>
<keyword evidence="3" id="KW-0804">Transcription</keyword>
<proteinExistence type="predicted"/>
<evidence type="ECO:0000313" key="7">
    <source>
        <dbReference type="Proteomes" id="UP000192491"/>
    </source>
</evidence>
<sequence length="210" mass="23453">MEIIPTPKTALGRPKDPQKTTLILDAAGQLFLEKGFGATSMEAVAQRAGVSKQTLYSHFGGKDDLFKHVVANKVDHYDLAAFGRTLTWDLQQDLHALGKLFLSLLLDAEAVAMMRVVISEAHQNPRIAEMFYAMGPSRIIETLDTYFQEQQRRQALHLEGVYQPSVLFLNLLKGEWHMQALMGLSPVVSESMLDQHVTACVQQFLSVLRG</sequence>
<evidence type="ECO:0000256" key="3">
    <source>
        <dbReference type="ARBA" id="ARBA00023163"/>
    </source>
</evidence>
<dbReference type="InterPro" id="IPR039536">
    <property type="entry name" value="TetR_C_Proteobacteria"/>
</dbReference>
<dbReference type="Gene3D" id="1.10.357.10">
    <property type="entry name" value="Tetracycline Repressor, domain 2"/>
    <property type="match status" value="1"/>
</dbReference>
<feature type="domain" description="HTH tetR-type" evidence="5">
    <location>
        <begin position="17"/>
        <end position="77"/>
    </location>
</feature>
<evidence type="ECO:0000256" key="4">
    <source>
        <dbReference type="PROSITE-ProRule" id="PRU00335"/>
    </source>
</evidence>